<feature type="coiled-coil region" evidence="3">
    <location>
        <begin position="380"/>
        <end position="407"/>
    </location>
</feature>
<evidence type="ECO:0000313" key="7">
    <source>
        <dbReference type="Proteomes" id="UP000247416"/>
    </source>
</evidence>
<dbReference type="OrthoDB" id="242546at2"/>
<dbReference type="Pfam" id="PF00015">
    <property type="entry name" value="MCPsignal"/>
    <property type="match status" value="1"/>
</dbReference>
<dbReference type="GO" id="GO:0007165">
    <property type="term" value="P:signal transduction"/>
    <property type="evidence" value="ECO:0007669"/>
    <property type="project" value="UniProtKB-KW"/>
</dbReference>
<protein>
    <submittedName>
        <fullName evidence="6">Methyl-accepting chemotaxis protein</fullName>
    </submittedName>
</protein>
<dbReference type="RefSeq" id="WP_107934582.1">
    <property type="nucleotide sequence ID" value="NZ_CP085009.1"/>
</dbReference>
<feature type="transmembrane region" description="Helical" evidence="4">
    <location>
        <begin position="66"/>
        <end position="85"/>
    </location>
</feature>
<name>A0A318TW04_9BACL</name>
<proteinExistence type="predicted"/>
<accession>A0A318TW04</accession>
<dbReference type="Proteomes" id="UP000247416">
    <property type="component" value="Unassembled WGS sequence"/>
</dbReference>
<dbReference type="GO" id="GO:0016020">
    <property type="term" value="C:membrane"/>
    <property type="evidence" value="ECO:0007669"/>
    <property type="project" value="InterPro"/>
</dbReference>
<evidence type="ECO:0000256" key="1">
    <source>
        <dbReference type="ARBA" id="ARBA00023224"/>
    </source>
</evidence>
<feature type="transmembrane region" description="Helical" evidence="4">
    <location>
        <begin position="16"/>
        <end position="36"/>
    </location>
</feature>
<evidence type="ECO:0000256" key="3">
    <source>
        <dbReference type="SAM" id="Coils"/>
    </source>
</evidence>
<feature type="transmembrane region" description="Helical" evidence="4">
    <location>
        <begin position="138"/>
        <end position="157"/>
    </location>
</feature>
<keyword evidence="4" id="KW-0472">Membrane</keyword>
<dbReference type="PROSITE" id="PS50111">
    <property type="entry name" value="CHEMOTAXIS_TRANSDUC_2"/>
    <property type="match status" value="1"/>
</dbReference>
<feature type="transmembrane region" description="Helical" evidence="4">
    <location>
        <begin position="42"/>
        <end position="59"/>
    </location>
</feature>
<keyword evidence="1 2" id="KW-0807">Transducer</keyword>
<evidence type="ECO:0000256" key="4">
    <source>
        <dbReference type="SAM" id="Phobius"/>
    </source>
</evidence>
<keyword evidence="4" id="KW-1133">Transmembrane helix</keyword>
<dbReference type="PANTHER" id="PTHR32089:SF112">
    <property type="entry name" value="LYSOZYME-LIKE PROTEIN-RELATED"/>
    <property type="match status" value="1"/>
</dbReference>
<dbReference type="InterPro" id="IPR004089">
    <property type="entry name" value="MCPsignal_dom"/>
</dbReference>
<dbReference type="PANTHER" id="PTHR32089">
    <property type="entry name" value="METHYL-ACCEPTING CHEMOTAXIS PROTEIN MCPB"/>
    <property type="match status" value="1"/>
</dbReference>
<feature type="transmembrane region" description="Helical" evidence="4">
    <location>
        <begin position="115"/>
        <end position="132"/>
    </location>
</feature>
<dbReference type="EMBL" id="QJTJ01000001">
    <property type="protein sequence ID" value="PYF08834.1"/>
    <property type="molecule type" value="Genomic_DNA"/>
</dbReference>
<keyword evidence="7" id="KW-1185">Reference proteome</keyword>
<feature type="transmembrane region" description="Helical" evidence="4">
    <location>
        <begin position="91"/>
        <end position="108"/>
    </location>
</feature>
<comment type="caution">
    <text evidence="6">The sequence shown here is derived from an EMBL/GenBank/DDBJ whole genome shotgun (WGS) entry which is preliminary data.</text>
</comment>
<keyword evidence="3" id="KW-0175">Coiled coil</keyword>
<feature type="domain" description="Methyl-accepting transducer" evidence="5">
    <location>
        <begin position="207"/>
        <end position="457"/>
    </location>
</feature>
<organism evidence="6 7">
    <name type="scientific">Ureibacillus chungkukjangi</name>
    <dbReference type="NCBI Taxonomy" id="1202712"/>
    <lineage>
        <taxon>Bacteria</taxon>
        <taxon>Bacillati</taxon>
        <taxon>Bacillota</taxon>
        <taxon>Bacilli</taxon>
        <taxon>Bacillales</taxon>
        <taxon>Caryophanaceae</taxon>
        <taxon>Ureibacillus</taxon>
    </lineage>
</organism>
<dbReference type="SMART" id="SM00283">
    <property type="entry name" value="MA"/>
    <property type="match status" value="1"/>
</dbReference>
<dbReference type="Gene3D" id="1.10.287.950">
    <property type="entry name" value="Methyl-accepting chemotaxis protein"/>
    <property type="match status" value="1"/>
</dbReference>
<evidence type="ECO:0000256" key="2">
    <source>
        <dbReference type="PROSITE-ProRule" id="PRU00284"/>
    </source>
</evidence>
<dbReference type="AlphaFoldDB" id="A0A318TW04"/>
<evidence type="ECO:0000259" key="5">
    <source>
        <dbReference type="PROSITE" id="PS50111"/>
    </source>
</evidence>
<gene>
    <name evidence="6" type="ORF">BJ095_10153</name>
</gene>
<dbReference type="SUPFAM" id="SSF58104">
    <property type="entry name" value="Methyl-accepting chemotaxis protein (MCP) signaling domain"/>
    <property type="match status" value="1"/>
</dbReference>
<sequence length="486" mass="53807">MNLEQLKKEDLFEKNTILMLVYGIAGLLGGIAQFIIGRPIGIALSVLLPVIIVFFYFLIQRKIEILRSAFPYLTIIAVVFTVYGTIISNKVTLATIVLSFFTLIIGSIHNHYKVFILGYIGSLICLILNFVLDTQGFAIDPANVFVVHTLMALGVFLQVRQNKKMVHNIEGLISVANEKAIHEQNLNGHLDLAVQNITSKLETITNSMMNASLAQNDMITSIQEVSAGSQRQADHVFEIVHSTEATTAEISRIQEQLNTIVNNAEVASKSAFSGADAMNELSSEIDSFKTFFTQLNDTFHILSKKINETNQFALAIQGITNQTNLLALNASIEAARAGEHGKGFAVVAEEIRKLAGTTDETLIKIDQNLSEVNAYNQDALSKLENGLKHMTNQIETAERSNQTFTELFESMNSLKTDLNHFVKAVEMIEMNSKAIQESTTDFAAIIEESTAAVDQLSSILTSVNQEQQQVSKHVEETYQETLNIRQ</sequence>
<evidence type="ECO:0000313" key="6">
    <source>
        <dbReference type="EMBL" id="PYF08834.1"/>
    </source>
</evidence>
<reference evidence="6 7" key="1">
    <citation type="submission" date="2018-06" db="EMBL/GenBank/DDBJ databases">
        <title>Genomic Encyclopedia of Archaeal and Bacterial Type Strains, Phase II (KMG-II): from individual species to whole genera.</title>
        <authorList>
            <person name="Goeker M."/>
        </authorList>
    </citation>
    <scope>NUCLEOTIDE SEQUENCE [LARGE SCALE GENOMIC DNA]</scope>
    <source>
        <strain evidence="6 7">KACC 16626</strain>
    </source>
</reference>
<keyword evidence="4" id="KW-0812">Transmembrane</keyword>